<name>M7ZZV8_TRIUA</name>
<feature type="domain" description="RCC1-like" evidence="2">
    <location>
        <begin position="22"/>
        <end position="398"/>
    </location>
</feature>
<dbReference type="InterPro" id="IPR009091">
    <property type="entry name" value="RCC1/BLIP-II"/>
</dbReference>
<dbReference type="SUPFAM" id="SSF50985">
    <property type="entry name" value="RCC1/BLIP-II"/>
    <property type="match status" value="1"/>
</dbReference>
<dbReference type="PANTHER" id="PTHR22870:SF466">
    <property type="entry name" value="ANKYRIN REPEAT-CONTAINING PROTEIN"/>
    <property type="match status" value="1"/>
</dbReference>
<dbReference type="OMA" id="SANGQMF"/>
<dbReference type="STRING" id="4572.M7ZZV8"/>
<proteinExistence type="predicted"/>
<dbReference type="PROSITE" id="PS50012">
    <property type="entry name" value="RCC1_3"/>
    <property type="match status" value="6"/>
</dbReference>
<dbReference type="Pfam" id="PF25390">
    <property type="entry name" value="WD40_RLD"/>
    <property type="match status" value="1"/>
</dbReference>
<dbReference type="AlphaFoldDB" id="M7ZZV8"/>
<protein>
    <recommendedName>
        <fullName evidence="2">RCC1-like domain-containing protein</fullName>
    </recommendedName>
</protein>
<dbReference type="Gene3D" id="2.130.10.30">
    <property type="entry name" value="Regulator of chromosome condensation 1/beta-lactamase-inhibitor protein II"/>
    <property type="match status" value="2"/>
</dbReference>
<dbReference type="eggNOG" id="KOG1426">
    <property type="taxonomic scope" value="Eukaryota"/>
</dbReference>
<dbReference type="PROSITE" id="PS00626">
    <property type="entry name" value="RCC1_2"/>
    <property type="match status" value="1"/>
</dbReference>
<evidence type="ECO:0000256" key="1">
    <source>
        <dbReference type="ARBA" id="ARBA00022737"/>
    </source>
</evidence>
<dbReference type="InterPro" id="IPR000408">
    <property type="entry name" value="Reg_chr_condens"/>
</dbReference>
<organism evidence="3">
    <name type="scientific">Triticum urartu</name>
    <name type="common">Red wild einkorn</name>
    <name type="synonym">Crithodium urartu</name>
    <dbReference type="NCBI Taxonomy" id="4572"/>
    <lineage>
        <taxon>Eukaryota</taxon>
        <taxon>Viridiplantae</taxon>
        <taxon>Streptophyta</taxon>
        <taxon>Embryophyta</taxon>
        <taxon>Tracheophyta</taxon>
        <taxon>Spermatophyta</taxon>
        <taxon>Magnoliopsida</taxon>
        <taxon>Liliopsida</taxon>
        <taxon>Poales</taxon>
        <taxon>Poaceae</taxon>
        <taxon>BOP clade</taxon>
        <taxon>Pooideae</taxon>
        <taxon>Triticodae</taxon>
        <taxon>Triticeae</taxon>
        <taxon>Triticinae</taxon>
        <taxon>Triticum</taxon>
    </lineage>
</organism>
<gene>
    <name evidence="3" type="ORF">TRIUR3_03753</name>
</gene>
<dbReference type="InterPro" id="IPR051210">
    <property type="entry name" value="Ub_ligase/GEF_domain"/>
</dbReference>
<dbReference type="EMBL" id="KD002907">
    <property type="protein sequence ID" value="EMS68698.1"/>
    <property type="molecule type" value="Genomic_DNA"/>
</dbReference>
<reference evidence="3" key="1">
    <citation type="journal article" date="2013" name="Nature">
        <title>Draft genome of the wheat A-genome progenitor Triticum urartu.</title>
        <authorList>
            <person name="Ling H.Q."/>
            <person name="Zhao S."/>
            <person name="Liu D."/>
            <person name="Wang J."/>
            <person name="Sun H."/>
            <person name="Zhang C."/>
            <person name="Fan H."/>
            <person name="Li D."/>
            <person name="Dong L."/>
            <person name="Tao Y."/>
            <person name="Gao C."/>
            <person name="Wu H."/>
            <person name="Li Y."/>
            <person name="Cui Y."/>
            <person name="Guo X."/>
            <person name="Zheng S."/>
            <person name="Wang B."/>
            <person name="Yu K."/>
            <person name="Liang Q."/>
            <person name="Yang W."/>
            <person name="Lou X."/>
            <person name="Chen J."/>
            <person name="Feng M."/>
            <person name="Jian J."/>
            <person name="Zhang X."/>
            <person name="Luo G."/>
            <person name="Jiang Y."/>
            <person name="Liu J."/>
            <person name="Wang Z."/>
            <person name="Sha Y."/>
            <person name="Zhang B."/>
            <person name="Wu H."/>
            <person name="Tang D."/>
            <person name="Shen Q."/>
            <person name="Xue P."/>
            <person name="Zou S."/>
            <person name="Wang X."/>
            <person name="Liu X."/>
            <person name="Wang F."/>
            <person name="Yang Y."/>
            <person name="An X."/>
            <person name="Dong Z."/>
            <person name="Zhang K."/>
            <person name="Zhang X."/>
            <person name="Luo M.C."/>
            <person name="Dvorak J."/>
            <person name="Tong Y."/>
            <person name="Wang J."/>
            <person name="Yang H."/>
            <person name="Li Z."/>
            <person name="Wang D."/>
            <person name="Zhang A."/>
            <person name="Wang J."/>
        </authorList>
    </citation>
    <scope>NUCLEOTIDE SEQUENCE</scope>
</reference>
<dbReference type="PRINTS" id="PR00633">
    <property type="entry name" value="RCCNDNSATION"/>
</dbReference>
<sequence>MEKTAAAAAVAAEEEPEEAWAWTWGAGTDGQLGNGGFQDLHLPQPLLLPPRCRGRVSFVAGGGAHAIALTSDGEVFTWGRGTHGQLGHGNIENIPHPKSVKFFENYTVTCVSTGWNHSGFATDSGQLFMCGDGSFGQLGTGDTQSRNSPFEVPSFTTKHVEKLAFGMRHSLVLLKDNSVYGFGSARRGQVGKSASKNQKFCNTPRLIDGFPNCKIVNLYANGDHSAALDESGQLYIWGRALVGEHDDDQPRAAFPSLSISQVALGWHHALVLSGGELYTIGAYRHQKCDPSVSENAVAQKLNLITTSSKHHESSSVSNLAKVPSIHGQQVTQIAAGTEHSALVTDSGALFTWGWGEHGQLGLGDTCDQVVPRRVNLGDEGSRSSASLSVYCGSGFTVAYYNPARGSNIVASRDLDLSTGVLVKMEDGIIQTPYCPVPFIIAEDHIVDWGYKYYRVSIVMHLVPGGKENNSVPGRHLQSSNQGKEEEIRYIYRGCGR</sequence>
<evidence type="ECO:0000313" key="3">
    <source>
        <dbReference type="EMBL" id="EMS68698.1"/>
    </source>
</evidence>
<evidence type="ECO:0000259" key="2">
    <source>
        <dbReference type="Pfam" id="PF25390"/>
    </source>
</evidence>
<keyword evidence="1" id="KW-0677">Repeat</keyword>
<accession>M7ZZV8</accession>
<dbReference type="PANTHER" id="PTHR22870">
    <property type="entry name" value="REGULATOR OF CHROMOSOME CONDENSATION"/>
    <property type="match status" value="1"/>
</dbReference>
<dbReference type="InterPro" id="IPR058923">
    <property type="entry name" value="RCC1-like_dom"/>
</dbReference>